<gene>
    <name evidence="2" type="ORF">F3087_11855</name>
</gene>
<evidence type="ECO:0000313" key="3">
    <source>
        <dbReference type="Proteomes" id="UP000323876"/>
    </source>
</evidence>
<reference evidence="2 3" key="1">
    <citation type="submission" date="2019-09" db="EMBL/GenBank/DDBJ databases">
        <authorList>
            <person name="Wang X."/>
        </authorList>
    </citation>
    <scope>NUCLEOTIDE SEQUENCE [LARGE SCALE GENOMIC DNA]</scope>
    <source>
        <strain evidence="2 3">CICC 11023</strain>
    </source>
</reference>
<name>A0A5N0EGU7_9NOCA</name>
<accession>A0A5N0EGU7</accession>
<dbReference type="AlphaFoldDB" id="A0A5N0EGU7"/>
<keyword evidence="3" id="KW-1185">Reference proteome</keyword>
<protein>
    <submittedName>
        <fullName evidence="2">DUF1772 domain-containing protein</fullName>
    </submittedName>
</protein>
<comment type="caution">
    <text evidence="2">The sequence shown here is derived from an EMBL/GenBank/DDBJ whole genome shotgun (WGS) entry which is preliminary data.</text>
</comment>
<keyword evidence="1" id="KW-1133">Transmembrane helix</keyword>
<evidence type="ECO:0000256" key="1">
    <source>
        <dbReference type="SAM" id="Phobius"/>
    </source>
</evidence>
<proteinExistence type="predicted"/>
<keyword evidence="1" id="KW-0812">Transmembrane</keyword>
<organism evidence="2 3">
    <name type="scientific">Nocardia colli</name>
    <dbReference type="NCBI Taxonomy" id="2545717"/>
    <lineage>
        <taxon>Bacteria</taxon>
        <taxon>Bacillati</taxon>
        <taxon>Actinomycetota</taxon>
        <taxon>Actinomycetes</taxon>
        <taxon>Mycobacteriales</taxon>
        <taxon>Nocardiaceae</taxon>
        <taxon>Nocardia</taxon>
    </lineage>
</organism>
<dbReference type="Pfam" id="PF08592">
    <property type="entry name" value="Anthrone_oxy"/>
    <property type="match status" value="1"/>
</dbReference>
<sequence>MVGRRTPHPGNRFGATPLTTTEKPALARASALCFGGLLAGAFGYGAVNVVYAFRKVPLDVRFTFHTALMSVNGLVMQSLMGLTILSCLVLAFRTTARDRWFAGTAAGLAIASFLITRLGNVPINQHIKQWAITAPPSDYAEILSRWETFHFARTACALLAFLLIVALTLVPAERATP</sequence>
<dbReference type="EMBL" id="VXLC01000004">
    <property type="protein sequence ID" value="KAA8887799.1"/>
    <property type="molecule type" value="Genomic_DNA"/>
</dbReference>
<dbReference type="Proteomes" id="UP000323876">
    <property type="component" value="Unassembled WGS sequence"/>
</dbReference>
<feature type="transmembrane region" description="Helical" evidence="1">
    <location>
        <begin position="29"/>
        <end position="53"/>
    </location>
</feature>
<feature type="transmembrane region" description="Helical" evidence="1">
    <location>
        <begin position="151"/>
        <end position="172"/>
    </location>
</feature>
<evidence type="ECO:0000313" key="2">
    <source>
        <dbReference type="EMBL" id="KAA8887799.1"/>
    </source>
</evidence>
<feature type="transmembrane region" description="Helical" evidence="1">
    <location>
        <begin position="74"/>
        <end position="94"/>
    </location>
</feature>
<keyword evidence="1" id="KW-0472">Membrane</keyword>
<dbReference type="InterPro" id="IPR013901">
    <property type="entry name" value="Anthrone_oxy"/>
</dbReference>
<dbReference type="OrthoDB" id="4412667at2"/>
<feature type="transmembrane region" description="Helical" evidence="1">
    <location>
        <begin position="100"/>
        <end position="119"/>
    </location>
</feature>